<sequence length="829" mass="91767">MFGGRKAAASSEEALKRARREIAEKDERIRTLTSALDDATQTVKDLESALSSVGITPGQPNPIRDRDIPEVGTESTSQLPPYPPHTSSALEGSALGLKELQDSGFHSRLGFPLELSGTHIEATADSTYNIASFRDELTTMQIQITQKDRRIEELLKAVEEWRQRASAVNKEYDTFRRTILDMSVCNSDLRSQLHESQLLVEDQRSQIAFLMEKDEKREQAYNSLMASANAKDQAISILTKSRLPYKSRRDSMVSNLQDSTLTQSAGTHLPAGRPSEGVDSVLISQLQEKTAEIARLHDRLADKEEEILQLSTLNEDAVHRILDLQSRLDESIKANELLRDQLQTATEDARLLTVQAFQMTEGTHPSFEGAGHVSEQGIPPPMLSDDGQSESAIRRYTQYLETRVGELEQALKYANETATEISITGAVPAGEGEADQLRLRITRLESALKEQISLNNALRTKAVANRQARHGAAAMLPEDASFHRLSYDRNADTVSLFMRTSRLLSEASDALSTTSAPIPILTKRISQEELYAQTIKELRKLNADIVDRVIQKDDQIVQMLEMVNTSEAEVTKIKLLLEDRERSAIDVSDKLRQKEKELDYLVEEVKNSYAEVITLTNTVHAREALIKDLSTGLADSQALINKVVEENNTLVLRLNEKNAELEGVLRESTSLARDLARLREQGSISTQQQTKMAISIRDALGFLQRCIEAAASGCEGEGGAISLVTEAGLIGQVVSLDTIHDQCDTIETTVNFLASKANELKFLTESCNMRRAQLLALINEISSDVANLTMLQDMLPADSNLAELLQRLLQSLVGDLGDMRAGLHALDGK</sequence>
<evidence type="ECO:0000256" key="1">
    <source>
        <dbReference type="SAM" id="Coils"/>
    </source>
</evidence>
<accession>A0A4Z1SXU3</accession>
<keyword evidence="4" id="KW-1185">Reference proteome</keyword>
<organism evidence="3 4">
    <name type="scientific">Giardia muris</name>
    <dbReference type="NCBI Taxonomy" id="5742"/>
    <lineage>
        <taxon>Eukaryota</taxon>
        <taxon>Metamonada</taxon>
        <taxon>Diplomonadida</taxon>
        <taxon>Hexamitidae</taxon>
        <taxon>Giardiinae</taxon>
        <taxon>Giardia</taxon>
    </lineage>
</organism>
<gene>
    <name evidence="3" type="ORF">GMRT_14129</name>
</gene>
<proteinExistence type="predicted"/>
<dbReference type="PANTHER" id="PTHR45615">
    <property type="entry name" value="MYOSIN HEAVY CHAIN, NON-MUSCLE"/>
    <property type="match status" value="1"/>
</dbReference>
<feature type="coiled-coil region" evidence="1">
    <location>
        <begin position="286"/>
        <end position="355"/>
    </location>
</feature>
<dbReference type="Gene3D" id="1.20.120.810">
    <property type="entry name" value="Vinculin, Vh2 four-helix bundle"/>
    <property type="match status" value="1"/>
</dbReference>
<feature type="compositionally biased region" description="Polar residues" evidence="2">
    <location>
        <begin position="73"/>
        <end position="88"/>
    </location>
</feature>
<name>A0A4Z1SXU3_GIAMU</name>
<keyword evidence="1" id="KW-0175">Coiled coil</keyword>
<feature type="region of interest" description="Disordered" evidence="2">
    <location>
        <begin position="50"/>
        <end position="88"/>
    </location>
</feature>
<dbReference type="Proteomes" id="UP000315496">
    <property type="component" value="Chromosome 2"/>
</dbReference>
<dbReference type="PANTHER" id="PTHR45615:SF63">
    <property type="entry name" value="CHROMOSOME UNDETERMINED SCAFFOLD_10, WHOLE GENOME SHOTGUN SEQUENCE"/>
    <property type="match status" value="1"/>
</dbReference>
<feature type="compositionally biased region" description="Basic and acidic residues" evidence="2">
    <location>
        <begin position="13"/>
        <end position="22"/>
    </location>
</feature>
<dbReference type="EMBL" id="VDLU01000002">
    <property type="protein sequence ID" value="TNJ28338.1"/>
    <property type="molecule type" value="Genomic_DNA"/>
</dbReference>
<evidence type="ECO:0000313" key="3">
    <source>
        <dbReference type="EMBL" id="TNJ28338.1"/>
    </source>
</evidence>
<feature type="region of interest" description="Disordered" evidence="2">
    <location>
        <begin position="1"/>
        <end position="22"/>
    </location>
</feature>
<evidence type="ECO:0000256" key="2">
    <source>
        <dbReference type="SAM" id="MobiDB-lite"/>
    </source>
</evidence>
<dbReference type="VEuPathDB" id="GiardiaDB:GMRT_14129"/>
<feature type="coiled-coil region" evidence="1">
    <location>
        <begin position="144"/>
        <end position="171"/>
    </location>
</feature>
<protein>
    <submittedName>
        <fullName evidence="3">Uncharacterized protein</fullName>
    </submittedName>
</protein>
<dbReference type="OrthoDB" id="10253380at2759"/>
<comment type="caution">
    <text evidence="3">The sequence shown here is derived from an EMBL/GenBank/DDBJ whole genome shotgun (WGS) entry which is preliminary data.</text>
</comment>
<dbReference type="AlphaFoldDB" id="A0A4Z1SXU3"/>
<evidence type="ECO:0000313" key="4">
    <source>
        <dbReference type="Proteomes" id="UP000315496"/>
    </source>
</evidence>
<reference evidence="3 4" key="1">
    <citation type="submission" date="2019-05" db="EMBL/GenBank/DDBJ databases">
        <title>The compact genome of Giardia muris reveals important steps in the evolution of intestinal protozoan parasites.</title>
        <authorList>
            <person name="Xu F."/>
            <person name="Jimenez-Gonzalez A."/>
            <person name="Einarsson E."/>
            <person name="Astvaldsson A."/>
            <person name="Peirasmaki D."/>
            <person name="Eckmann L."/>
            <person name="Andersson J.O."/>
            <person name="Svard S.G."/>
            <person name="Jerlstrom-Hultqvist J."/>
        </authorList>
    </citation>
    <scope>NUCLEOTIDE SEQUENCE [LARGE SCALE GENOMIC DNA]</scope>
    <source>
        <strain evidence="3 4">Roberts-Thomson</strain>
    </source>
</reference>